<name>A0A1G1YMN9_9BACT</name>
<feature type="transmembrane region" description="Helical" evidence="1">
    <location>
        <begin position="12"/>
        <end position="27"/>
    </location>
</feature>
<organism evidence="2 3">
    <name type="scientific">Candidatus Buchananbacteria bacterium RIFCSPLOWO2_01_FULL_39_33</name>
    <dbReference type="NCBI Taxonomy" id="1797543"/>
    <lineage>
        <taxon>Bacteria</taxon>
        <taxon>Candidatus Buchananiibacteriota</taxon>
    </lineage>
</organism>
<evidence type="ECO:0000313" key="2">
    <source>
        <dbReference type="EMBL" id="OGY52707.1"/>
    </source>
</evidence>
<dbReference type="AlphaFoldDB" id="A0A1G1YMN9"/>
<gene>
    <name evidence="2" type="ORF">A3A02_02605</name>
</gene>
<accession>A0A1G1YMN9</accession>
<dbReference type="EMBL" id="MHIM01000012">
    <property type="protein sequence ID" value="OGY52707.1"/>
    <property type="molecule type" value="Genomic_DNA"/>
</dbReference>
<feature type="transmembrane region" description="Helical" evidence="1">
    <location>
        <begin position="115"/>
        <end position="133"/>
    </location>
</feature>
<proteinExistence type="predicted"/>
<feature type="transmembrane region" description="Helical" evidence="1">
    <location>
        <begin position="47"/>
        <end position="69"/>
    </location>
</feature>
<sequence length="138" mass="15828">MKSIMSVRNGKKLLIIFGLAFSLNLIWENLHSYLYVHYQGGKITEWILLKAALFDAIFTTLLAVIFIAVGYFKNRLWWSLVIGIIFAVILERFALSTGRWAYNDLMPIIPLIKTGLTPTLQLGLISFGLYKFLKLDKK</sequence>
<keyword evidence="1" id="KW-0812">Transmembrane</keyword>
<protein>
    <submittedName>
        <fullName evidence="2">Uncharacterized protein</fullName>
    </submittedName>
</protein>
<keyword evidence="1" id="KW-1133">Transmembrane helix</keyword>
<reference evidence="2 3" key="1">
    <citation type="journal article" date="2016" name="Nat. Commun.">
        <title>Thousands of microbial genomes shed light on interconnected biogeochemical processes in an aquifer system.</title>
        <authorList>
            <person name="Anantharaman K."/>
            <person name="Brown C.T."/>
            <person name="Hug L.A."/>
            <person name="Sharon I."/>
            <person name="Castelle C.J."/>
            <person name="Probst A.J."/>
            <person name="Thomas B.C."/>
            <person name="Singh A."/>
            <person name="Wilkins M.J."/>
            <person name="Karaoz U."/>
            <person name="Brodie E.L."/>
            <person name="Williams K.H."/>
            <person name="Hubbard S.S."/>
            <person name="Banfield J.F."/>
        </authorList>
    </citation>
    <scope>NUCLEOTIDE SEQUENCE [LARGE SCALE GENOMIC DNA]</scope>
</reference>
<dbReference type="Proteomes" id="UP000177376">
    <property type="component" value="Unassembled WGS sequence"/>
</dbReference>
<keyword evidence="1" id="KW-0472">Membrane</keyword>
<feature type="transmembrane region" description="Helical" evidence="1">
    <location>
        <begin position="76"/>
        <end position="95"/>
    </location>
</feature>
<comment type="caution">
    <text evidence="2">The sequence shown here is derived from an EMBL/GenBank/DDBJ whole genome shotgun (WGS) entry which is preliminary data.</text>
</comment>
<evidence type="ECO:0000256" key="1">
    <source>
        <dbReference type="SAM" id="Phobius"/>
    </source>
</evidence>
<evidence type="ECO:0000313" key="3">
    <source>
        <dbReference type="Proteomes" id="UP000177376"/>
    </source>
</evidence>